<dbReference type="Proteomes" id="UP001597189">
    <property type="component" value="Unassembled WGS sequence"/>
</dbReference>
<keyword evidence="2" id="KW-1185">Reference proteome</keyword>
<comment type="caution">
    <text evidence="1">The sequence shown here is derived from an EMBL/GenBank/DDBJ whole genome shotgun (WGS) entry which is preliminary data.</text>
</comment>
<dbReference type="EMBL" id="JBHTOD010000002">
    <property type="protein sequence ID" value="MFD1454778.1"/>
    <property type="molecule type" value="Genomic_DNA"/>
</dbReference>
<protein>
    <submittedName>
        <fullName evidence="1">Isopeptide-forming domain-containing fimbrial protein</fullName>
    </submittedName>
</protein>
<evidence type="ECO:0000313" key="1">
    <source>
        <dbReference type="EMBL" id="MFD1454778.1"/>
    </source>
</evidence>
<name>A0ABW4D3T5_9LACO</name>
<dbReference type="RefSeq" id="WP_382404092.1">
    <property type="nucleotide sequence ID" value="NZ_JBHTOD010000002.1"/>
</dbReference>
<gene>
    <name evidence="1" type="ORF">ACFQ44_03645</name>
</gene>
<proteinExistence type="predicted"/>
<evidence type="ECO:0000313" key="2">
    <source>
        <dbReference type="Proteomes" id="UP001597189"/>
    </source>
</evidence>
<organism evidence="1 2">
    <name type="scientific">Levilactobacillus lanxiensis</name>
    <dbReference type="NCBI Taxonomy" id="2799568"/>
    <lineage>
        <taxon>Bacteria</taxon>
        <taxon>Bacillati</taxon>
        <taxon>Bacillota</taxon>
        <taxon>Bacilli</taxon>
        <taxon>Lactobacillales</taxon>
        <taxon>Lactobacillaceae</taxon>
        <taxon>Levilactobacillus</taxon>
    </lineage>
</organism>
<sequence>MTAKAIDGHQEDFPTVTFSPKINTGSSNGTKHTTVITKVSGGSPVTSGLGGDPHFYSRSSPTVFKYTYIGEDQNTGKAVDMKVKLYDLSSRITMVGYKKDHGISINMNGGGRAGRTMKVQLSFYYHGTNTQVKWNDDSIGVAFSDLEPEKLAADGVIQQSFGQYVKKISDVDSWNPYSDLTGKQTFLNNHDANQGYFHMDKDSGTWDFPTKAYLDNKDKKTGKTWGYNPSSGIEIERPQVHQYIHSFWTYPAATNRDLRAGLHYTGAIAVYKAASGAKTISFLVGGHSQGNDEFILSDANIKVSNKKKKSTISKSITYNGKTSTANTLKDKNDTMVYNVNATVSAKKGAYITDTLPKRFTVTKISAVTNFSHNSVADVNSTHKFKATLNNNKLDGKNKKITFHITGNMGTWMDKHPSMVASLKWPVVNTAYGYPKSTGKLKSSGSRHY</sequence>
<accession>A0ABW4D3T5</accession>
<reference evidence="2" key="1">
    <citation type="journal article" date="2019" name="Int. J. Syst. Evol. Microbiol.">
        <title>The Global Catalogue of Microorganisms (GCM) 10K type strain sequencing project: providing services to taxonomists for standard genome sequencing and annotation.</title>
        <authorList>
            <consortium name="The Broad Institute Genomics Platform"/>
            <consortium name="The Broad Institute Genome Sequencing Center for Infectious Disease"/>
            <person name="Wu L."/>
            <person name="Ma J."/>
        </authorList>
    </citation>
    <scope>NUCLEOTIDE SEQUENCE [LARGE SCALE GENOMIC DNA]</scope>
    <source>
        <strain evidence="2">CCM 8979</strain>
    </source>
</reference>